<dbReference type="PROSITE" id="PS51257">
    <property type="entry name" value="PROKAR_LIPOPROTEIN"/>
    <property type="match status" value="1"/>
</dbReference>
<evidence type="ECO:0000313" key="1">
    <source>
        <dbReference type="EMBL" id="KFF16059.1"/>
    </source>
</evidence>
<protein>
    <recommendedName>
        <fullName evidence="5">Lipoprotein</fullName>
    </recommendedName>
</protein>
<dbReference type="EMBL" id="JPRM01000016">
    <property type="protein sequence ID" value="KFF16059.1"/>
    <property type="molecule type" value="Genomic_DNA"/>
</dbReference>
<dbReference type="AlphaFoldDB" id="A0A086AH95"/>
<comment type="caution">
    <text evidence="1">The sequence shown here is derived from an EMBL/GenBank/DDBJ whole genome shotgun (WGS) entry which is preliminary data.</text>
</comment>
<dbReference type="RefSeq" id="WP_035622291.1">
    <property type="nucleotide sequence ID" value="NZ_JBEWQG010000022.1"/>
</dbReference>
<name>A0A086AH95_FLAHY</name>
<dbReference type="OrthoDB" id="1451064at2"/>
<evidence type="ECO:0000313" key="4">
    <source>
        <dbReference type="Proteomes" id="UP000198424"/>
    </source>
</evidence>
<accession>A0A086AH95</accession>
<evidence type="ECO:0000313" key="3">
    <source>
        <dbReference type="Proteomes" id="UP000028712"/>
    </source>
</evidence>
<reference evidence="1 3" key="1">
    <citation type="submission" date="2014-07" db="EMBL/GenBank/DDBJ databases">
        <title>Genome of Flavobacterium hydatis DSM 2063.</title>
        <authorList>
            <person name="Pipes S.E."/>
            <person name="Stropko S.J."/>
            <person name="Newman J.D."/>
        </authorList>
    </citation>
    <scope>NUCLEOTIDE SEQUENCE [LARGE SCALE GENOMIC DNA]</scope>
    <source>
        <strain evidence="1 3">DSM 2063</strain>
    </source>
</reference>
<dbReference type="STRING" id="991.IW20_11990"/>
<evidence type="ECO:0000313" key="2">
    <source>
        <dbReference type="EMBL" id="OXA97597.1"/>
    </source>
</evidence>
<keyword evidence="4" id="KW-1185">Reference proteome</keyword>
<dbReference type="EMBL" id="MUGY01000002">
    <property type="protein sequence ID" value="OXA97597.1"/>
    <property type="molecule type" value="Genomic_DNA"/>
</dbReference>
<reference evidence="2 4" key="2">
    <citation type="submission" date="2016-11" db="EMBL/GenBank/DDBJ databases">
        <title>Whole genomes of Flavobacteriaceae.</title>
        <authorList>
            <person name="Stine C."/>
            <person name="Li C."/>
            <person name="Tadesse D."/>
        </authorList>
    </citation>
    <scope>NUCLEOTIDE SEQUENCE [LARGE SCALE GENOMIC DNA]</scope>
    <source>
        <strain evidence="2 4">ATCC 29551</strain>
    </source>
</reference>
<proteinExistence type="predicted"/>
<gene>
    <name evidence="2" type="ORF">B0A62_01680</name>
    <name evidence="1" type="ORF">IW20_11990</name>
</gene>
<evidence type="ECO:0008006" key="5">
    <source>
        <dbReference type="Google" id="ProtNLM"/>
    </source>
</evidence>
<sequence length="174" mass="20548">MNINQKILKNISLALLLIILFSCTKENNNELIKKFEGEFKDSISKHKAEKFEYQYDGLVPQSSYLVNGKIKYLTFRHGPENGSIESMVFFDLSSDSIQKIIRRKISFEWDDINNLKTEKKTDTTYVILFNPKRKVLRYVGNKLVDSLFDKSLFENDRTFIYTMKKQTEKKYSSR</sequence>
<organism evidence="1 3">
    <name type="scientific">Flavobacterium hydatis</name>
    <name type="common">Cytophaga aquatilis</name>
    <dbReference type="NCBI Taxonomy" id="991"/>
    <lineage>
        <taxon>Bacteria</taxon>
        <taxon>Pseudomonadati</taxon>
        <taxon>Bacteroidota</taxon>
        <taxon>Flavobacteriia</taxon>
        <taxon>Flavobacteriales</taxon>
        <taxon>Flavobacteriaceae</taxon>
        <taxon>Flavobacterium</taxon>
    </lineage>
</organism>
<dbReference type="eggNOG" id="ENOG50344BQ">
    <property type="taxonomic scope" value="Bacteria"/>
</dbReference>
<dbReference type="Proteomes" id="UP000198424">
    <property type="component" value="Unassembled WGS sequence"/>
</dbReference>
<dbReference type="Proteomes" id="UP000028712">
    <property type="component" value="Unassembled WGS sequence"/>
</dbReference>